<dbReference type="Proteomes" id="UP000597762">
    <property type="component" value="Unassembled WGS sequence"/>
</dbReference>
<dbReference type="EMBL" id="CAHIKZ030002051">
    <property type="protein sequence ID" value="CAE1280226.1"/>
    <property type="molecule type" value="Genomic_DNA"/>
</dbReference>
<reference evidence="1" key="1">
    <citation type="submission" date="2021-01" db="EMBL/GenBank/DDBJ databases">
        <authorList>
            <person name="Li R."/>
            <person name="Bekaert M."/>
        </authorList>
    </citation>
    <scope>NUCLEOTIDE SEQUENCE</scope>
    <source>
        <strain evidence="1">Farmed</strain>
    </source>
</reference>
<evidence type="ECO:0000313" key="1">
    <source>
        <dbReference type="EMBL" id="CAE1280226.1"/>
    </source>
</evidence>
<evidence type="ECO:0000313" key="2">
    <source>
        <dbReference type="Proteomes" id="UP000597762"/>
    </source>
</evidence>
<proteinExistence type="predicted"/>
<accession>A0A812CRQ4</accession>
<gene>
    <name evidence="1" type="ORF">SPHA_42210</name>
</gene>
<protein>
    <submittedName>
        <fullName evidence="1">Uncharacterized protein</fullName>
    </submittedName>
</protein>
<sequence>MGHLPSRKERRILLKGFEASKVIPISRVEKEIELLSSKEEQTMQQVEHFVQQLKHKVMKHERKQRQNEMKKNEHHRFGSRLVKGDDGCSLTEAFSSFCFFLSKFSQISFINLLNISTLTMRPPTLSELYLILSLSRRSPLSPLPLLSLCTPSLINHTFSISLLPSLTFLIHFSFSLALLLFTSPLPLTTSIALPPFSLLTLSPYSPFFSSTSSFL</sequence>
<name>A0A812CRQ4_ACAPH</name>
<dbReference type="AlphaFoldDB" id="A0A812CRQ4"/>
<organism evidence="1 2">
    <name type="scientific">Acanthosepion pharaonis</name>
    <name type="common">Pharaoh cuttlefish</name>
    <name type="synonym">Sepia pharaonis</name>
    <dbReference type="NCBI Taxonomy" id="158019"/>
    <lineage>
        <taxon>Eukaryota</taxon>
        <taxon>Metazoa</taxon>
        <taxon>Spiralia</taxon>
        <taxon>Lophotrochozoa</taxon>
        <taxon>Mollusca</taxon>
        <taxon>Cephalopoda</taxon>
        <taxon>Coleoidea</taxon>
        <taxon>Decapodiformes</taxon>
        <taxon>Sepiida</taxon>
        <taxon>Sepiina</taxon>
        <taxon>Sepiidae</taxon>
        <taxon>Acanthosepion</taxon>
    </lineage>
</organism>
<keyword evidence="2" id="KW-1185">Reference proteome</keyword>
<comment type="caution">
    <text evidence="1">The sequence shown here is derived from an EMBL/GenBank/DDBJ whole genome shotgun (WGS) entry which is preliminary data.</text>
</comment>